<feature type="transmembrane region" description="Helical" evidence="2">
    <location>
        <begin position="522"/>
        <end position="552"/>
    </location>
</feature>
<proteinExistence type="predicted"/>
<feature type="transmembrane region" description="Helical" evidence="2">
    <location>
        <begin position="564"/>
        <end position="585"/>
    </location>
</feature>
<feature type="transmembrane region" description="Helical" evidence="2">
    <location>
        <begin position="644"/>
        <end position="664"/>
    </location>
</feature>
<dbReference type="Proteomes" id="UP000619260">
    <property type="component" value="Unassembled WGS sequence"/>
</dbReference>
<feature type="compositionally biased region" description="Pro residues" evidence="1">
    <location>
        <begin position="129"/>
        <end position="141"/>
    </location>
</feature>
<accession>A0A8J4DTL1</accession>
<comment type="caution">
    <text evidence="3">The sequence shown here is derived from an EMBL/GenBank/DDBJ whole genome shotgun (WGS) entry which is preliminary data.</text>
</comment>
<feature type="transmembrane region" description="Helical" evidence="2">
    <location>
        <begin position="410"/>
        <end position="431"/>
    </location>
</feature>
<feature type="transmembrane region" description="Helical" evidence="2">
    <location>
        <begin position="211"/>
        <end position="228"/>
    </location>
</feature>
<keyword evidence="2" id="KW-0472">Membrane</keyword>
<feature type="transmembrane region" description="Helical" evidence="2">
    <location>
        <begin position="1168"/>
        <end position="1187"/>
    </location>
</feature>
<feature type="transmembrane region" description="Helical" evidence="2">
    <location>
        <begin position="1044"/>
        <end position="1065"/>
    </location>
</feature>
<feature type="transmembrane region" description="Helical" evidence="2">
    <location>
        <begin position="1249"/>
        <end position="1269"/>
    </location>
</feature>
<evidence type="ECO:0000313" key="4">
    <source>
        <dbReference type="Proteomes" id="UP000619260"/>
    </source>
</evidence>
<feature type="transmembrane region" description="Helical" evidence="2">
    <location>
        <begin position="1071"/>
        <end position="1090"/>
    </location>
</feature>
<evidence type="ECO:0000256" key="1">
    <source>
        <dbReference type="SAM" id="MobiDB-lite"/>
    </source>
</evidence>
<evidence type="ECO:0000256" key="2">
    <source>
        <dbReference type="SAM" id="Phobius"/>
    </source>
</evidence>
<feature type="transmembrane region" description="Helical" evidence="2">
    <location>
        <begin position="866"/>
        <end position="886"/>
    </location>
</feature>
<feature type="transmembrane region" description="Helical" evidence="2">
    <location>
        <begin position="383"/>
        <end position="403"/>
    </location>
</feature>
<evidence type="ECO:0000313" key="3">
    <source>
        <dbReference type="EMBL" id="GIJ50305.1"/>
    </source>
</evidence>
<reference evidence="3" key="1">
    <citation type="submission" date="2021-01" db="EMBL/GenBank/DDBJ databases">
        <title>Whole genome shotgun sequence of Virgisporangium aliadipatigenens NBRC 105644.</title>
        <authorList>
            <person name="Komaki H."/>
            <person name="Tamura T."/>
        </authorList>
    </citation>
    <scope>NUCLEOTIDE SEQUENCE</scope>
    <source>
        <strain evidence="3">NBRC 105644</strain>
    </source>
</reference>
<feature type="region of interest" description="Disordered" evidence="1">
    <location>
        <begin position="112"/>
        <end position="151"/>
    </location>
</feature>
<feature type="transmembrane region" description="Helical" evidence="2">
    <location>
        <begin position="354"/>
        <end position="377"/>
    </location>
</feature>
<feature type="transmembrane region" description="Helical" evidence="2">
    <location>
        <begin position="318"/>
        <end position="342"/>
    </location>
</feature>
<feature type="transmembrane region" description="Helical" evidence="2">
    <location>
        <begin position="1275"/>
        <end position="1292"/>
    </location>
</feature>
<keyword evidence="2" id="KW-0812">Transmembrane</keyword>
<feature type="transmembrane region" description="Helical" evidence="2">
    <location>
        <begin position="727"/>
        <end position="746"/>
    </location>
</feature>
<feature type="transmembrane region" description="Helical" evidence="2">
    <location>
        <begin position="592"/>
        <end position="612"/>
    </location>
</feature>
<feature type="transmembrane region" description="Helical" evidence="2">
    <location>
        <begin position="695"/>
        <end position="721"/>
    </location>
</feature>
<feature type="transmembrane region" description="Helical" evidence="2">
    <location>
        <begin position="270"/>
        <end position="289"/>
    </location>
</feature>
<dbReference type="EMBL" id="BOPF01000034">
    <property type="protein sequence ID" value="GIJ50305.1"/>
    <property type="molecule type" value="Genomic_DNA"/>
</dbReference>
<organism evidence="3 4">
    <name type="scientific">Virgisporangium aliadipatigenens</name>
    <dbReference type="NCBI Taxonomy" id="741659"/>
    <lineage>
        <taxon>Bacteria</taxon>
        <taxon>Bacillati</taxon>
        <taxon>Actinomycetota</taxon>
        <taxon>Actinomycetes</taxon>
        <taxon>Micromonosporales</taxon>
        <taxon>Micromonosporaceae</taxon>
        <taxon>Virgisporangium</taxon>
    </lineage>
</organism>
<feature type="transmembrane region" description="Helical" evidence="2">
    <location>
        <begin position="670"/>
        <end position="688"/>
    </location>
</feature>
<feature type="transmembrane region" description="Helical" evidence="2">
    <location>
        <begin position="240"/>
        <end position="258"/>
    </location>
</feature>
<feature type="transmembrane region" description="Helical" evidence="2">
    <location>
        <begin position="181"/>
        <end position="205"/>
    </location>
</feature>
<feature type="transmembrane region" description="Helical" evidence="2">
    <location>
        <begin position="970"/>
        <end position="987"/>
    </location>
</feature>
<feature type="transmembrane region" description="Helical" evidence="2">
    <location>
        <begin position="1120"/>
        <end position="1137"/>
    </location>
</feature>
<feature type="transmembrane region" description="Helical" evidence="2">
    <location>
        <begin position="437"/>
        <end position="459"/>
    </location>
</feature>
<gene>
    <name evidence="3" type="ORF">Val02_71910</name>
</gene>
<feature type="transmembrane region" description="Helical" evidence="2">
    <location>
        <begin position="618"/>
        <end position="637"/>
    </location>
</feature>
<keyword evidence="2" id="KW-1133">Transmembrane helix</keyword>
<feature type="transmembrane region" description="Helical" evidence="2">
    <location>
        <begin position="1020"/>
        <end position="1037"/>
    </location>
</feature>
<dbReference type="NCBIfam" id="NF047321">
    <property type="entry name" value="SCO7613_CTERM"/>
    <property type="match status" value="1"/>
</dbReference>
<sequence length="1310" mass="127535">MTGGHRRGTLTVMTHGMTGENSTAYACPRCGAVADIVRGCRTCGSPPEPEAPEVARLRDEIDGLSAEAQTAWLRHHALLGQLGAARGRFESLLGMIRQRSLASAAGPVPVPPPGFAPPSSGAPAATAPAPGPYGGPVPSGPSGPAVPGGPGVGGVGVGGGWPAHHSRGPAPEASPLTVQTLLFVLGGLLLGAAAIVFTAVAWANFGAGGRAAILTAFTVLALAVGPIARQRGLAGTGETFAALGLLLVLLDGCAARLLDVAAVDAIPLARYIGGVCGATALIAAGYAAATGLVGPRFVALLIAQPVLPLLVAEQRPSPAGWVAAFAIVAGLDATAATVGSRWADVSGAVRGFRVTGWLLFVPNAALAGILAVLAFAGAGRSEWVGSPLLAATLLAAVLGYAGARSRNAAVAALLTAVAVAGWTGGAARVIAVSWPGYATVGIAALTLSVALAVALPAAVAPVAGGPGGAGGGGGTSPGVLAGGVVSSAASVAGGPGPGGLGVAVAWSGGVLGAIRRGAMAGVLFVAGCVALVLANSALTGAAFTAALGLPAWRDGADPARLYDWQLPVSLVLVAGAFAVALWRIVPRGRAAVPAPAAVGIVGGALVVFAVPVSFATVWWTPSFVDGLVAVPLALAAARVTSRRAAHLCGAGAGVLVAHAVLVGLGRPAGTAGVLAGVVALGIVVGWFARVPAVRAVTVAAVVLAVPALAAALGELLAAPAVLLDTPVASVCAVVASVGVAGGLAVPRVAREPWAMAGGFASAAAGAGVTVAAVAVPGVPFGVVAAVELLCAVALALVLGRRVPGGTRALGAAALPVGGALAVAVAPTVGALLFGPYRWAGEVWSGAVVGVGLAPGRSGYGGVGGPFGVGPAAVSLAILTVVVGLVARAYATGRIAASAGWAPVAAGAPEALSGPHPAPGGTVPADGAAPMPAGVAHEHRPLWTVLRATLPLATLTALAACAALGAQWPAVPIVSLAGGLAAVVLAAFGPRPERFAVGGVLAWGSVAAGLAGSLATRPMTLSALGAIVAVGGICGAVGRSVPVRVTGWLVAGASGVALGLAAGRAADLPLHLVAYCVLGAAAVLLAGSAVVRRRPEWTVLEAAGHAGAAVAFLLAGGRLGHAAGVCGLWGIAVGLRALRAAGDGRRSRVVAATLVELLAYWYLLAANDVALVEAYTVPSAAAAVFAGWTVAKRRPGLSSWSAYGAALLAGFGPSVASGLAQEGDPVRRLALGVAAVAVVLVGAKWRLRAPFVVGGAVLVLVAFHEMVLIWDLVPRWAPLAIGGLALVAVATTYERRRRDLDRLRGAVARMR</sequence>
<feature type="compositionally biased region" description="Low complexity" evidence="1">
    <location>
        <begin position="117"/>
        <end position="128"/>
    </location>
</feature>
<feature type="transmembrane region" description="Helical" evidence="2">
    <location>
        <begin position="1199"/>
        <end position="1219"/>
    </location>
</feature>
<keyword evidence="4" id="KW-1185">Reference proteome</keyword>
<feature type="transmembrane region" description="Helical" evidence="2">
    <location>
        <begin position="811"/>
        <end position="833"/>
    </location>
</feature>
<feature type="transmembrane region" description="Helical" evidence="2">
    <location>
        <begin position="944"/>
        <end position="964"/>
    </location>
</feature>
<feature type="transmembrane region" description="Helical" evidence="2">
    <location>
        <begin position="1225"/>
        <end position="1242"/>
    </location>
</feature>
<protein>
    <submittedName>
        <fullName evidence="3">Uncharacterized protein</fullName>
    </submittedName>
</protein>
<feature type="transmembrane region" description="Helical" evidence="2">
    <location>
        <begin position="994"/>
        <end position="1014"/>
    </location>
</feature>
<name>A0A8J4DTL1_9ACTN</name>
<dbReference type="InterPro" id="IPR058062">
    <property type="entry name" value="SCO7613_C"/>
</dbReference>
<feature type="transmembrane region" description="Helical" evidence="2">
    <location>
        <begin position="780"/>
        <end position="799"/>
    </location>
</feature>
<feature type="transmembrane region" description="Helical" evidence="2">
    <location>
        <begin position="753"/>
        <end position="774"/>
    </location>
</feature>